<reference evidence="4" key="1">
    <citation type="submission" date="2018-06" db="EMBL/GenBank/DDBJ databases">
        <authorList>
            <person name="Zhirakovskaya E."/>
        </authorList>
    </citation>
    <scope>NUCLEOTIDE SEQUENCE</scope>
</reference>
<proteinExistence type="predicted"/>
<dbReference type="Gene3D" id="3.40.630.30">
    <property type="match status" value="1"/>
</dbReference>
<gene>
    <name evidence="4" type="ORF">MNBD_GAMMA07-2505</name>
</gene>
<dbReference type="InterPro" id="IPR016181">
    <property type="entry name" value="Acyl_CoA_acyltransferase"/>
</dbReference>
<dbReference type="AlphaFoldDB" id="A0A3B0WR05"/>
<name>A0A3B0WR05_9ZZZZ</name>
<feature type="domain" description="N-acetyltransferase" evidence="3">
    <location>
        <begin position="1"/>
        <end position="161"/>
    </location>
</feature>
<keyword evidence="1 4" id="KW-0808">Transferase</keyword>
<sequence>MNIEIIKADYLKLQHQEEIPQLLEAYALDPMGGGKRLNADVKNNLVKALSALPHAFSIIAYVDGTPAGLVNCFEGFSTFSCKPLINIHDLVVIKKFRGHGISQKLLDKVETIANAKGCCKITLEVLSNNKTAKLAYAKFGFFDYQLDPKAGSALFWQKSLSCT</sequence>
<dbReference type="CDD" id="cd04301">
    <property type="entry name" value="NAT_SF"/>
    <property type="match status" value="1"/>
</dbReference>
<evidence type="ECO:0000313" key="4">
    <source>
        <dbReference type="EMBL" id="VAW57771.1"/>
    </source>
</evidence>
<evidence type="ECO:0000259" key="3">
    <source>
        <dbReference type="PROSITE" id="PS51186"/>
    </source>
</evidence>
<protein>
    <submittedName>
        <fullName evidence="4">Histone acetyltransferase HPA2 and related acetyltransferases</fullName>
    </submittedName>
</protein>
<keyword evidence="2" id="KW-0012">Acyltransferase</keyword>
<dbReference type="PROSITE" id="PS51186">
    <property type="entry name" value="GNAT"/>
    <property type="match status" value="1"/>
</dbReference>
<organism evidence="4">
    <name type="scientific">hydrothermal vent metagenome</name>
    <dbReference type="NCBI Taxonomy" id="652676"/>
    <lineage>
        <taxon>unclassified sequences</taxon>
        <taxon>metagenomes</taxon>
        <taxon>ecological metagenomes</taxon>
    </lineage>
</organism>
<dbReference type="InterPro" id="IPR051016">
    <property type="entry name" value="Diverse_Substrate_AcTransf"/>
</dbReference>
<dbReference type="PANTHER" id="PTHR10545:SF29">
    <property type="entry name" value="GH14572P-RELATED"/>
    <property type="match status" value="1"/>
</dbReference>
<dbReference type="SUPFAM" id="SSF55729">
    <property type="entry name" value="Acyl-CoA N-acyltransferases (Nat)"/>
    <property type="match status" value="1"/>
</dbReference>
<evidence type="ECO:0000256" key="2">
    <source>
        <dbReference type="ARBA" id="ARBA00023315"/>
    </source>
</evidence>
<dbReference type="Pfam" id="PF00583">
    <property type="entry name" value="Acetyltransf_1"/>
    <property type="match status" value="1"/>
</dbReference>
<evidence type="ECO:0000256" key="1">
    <source>
        <dbReference type="ARBA" id="ARBA00022679"/>
    </source>
</evidence>
<dbReference type="GO" id="GO:0008080">
    <property type="term" value="F:N-acetyltransferase activity"/>
    <property type="evidence" value="ECO:0007669"/>
    <property type="project" value="TreeGrafter"/>
</dbReference>
<dbReference type="EMBL" id="UOFF01000453">
    <property type="protein sequence ID" value="VAW57771.1"/>
    <property type="molecule type" value="Genomic_DNA"/>
</dbReference>
<dbReference type="InterPro" id="IPR000182">
    <property type="entry name" value="GNAT_dom"/>
</dbReference>
<accession>A0A3B0WR05</accession>
<dbReference type="PANTHER" id="PTHR10545">
    <property type="entry name" value="DIAMINE N-ACETYLTRANSFERASE"/>
    <property type="match status" value="1"/>
</dbReference>